<proteinExistence type="predicted"/>
<dbReference type="Proteomes" id="UP000230605">
    <property type="component" value="Chromosome 4"/>
</dbReference>
<reference evidence="3 5" key="2">
    <citation type="submission" date="2023-09" db="EMBL/GenBank/DDBJ databases">
        <title>Complete-Gapless Cercospora beticola genome.</title>
        <authorList>
            <person name="Wyatt N.A."/>
            <person name="Spanner R.E."/>
            <person name="Bolton M.D."/>
        </authorList>
    </citation>
    <scope>NUCLEOTIDE SEQUENCE [LARGE SCALE GENOMIC DNA]</scope>
    <source>
        <strain evidence="3">Cb09-40</strain>
    </source>
</reference>
<dbReference type="Proteomes" id="UP001302367">
    <property type="component" value="Chromosome 4"/>
</dbReference>
<protein>
    <submittedName>
        <fullName evidence="2">Vegetative incompatibility protein HET-E-1</fullName>
    </submittedName>
</protein>
<sequence>MWLLNARTRRLENFVDDRRMDTTYALLSHTWAKNEVGFDDIRYDYAKYMDGYQKIEYTCLQALKDGIDYVWVDTCCIDKKSSAELSEAINSMYRWYYNGQVCYAFLEDVFTPMEHRCNAHDRSTFSRMRAHIAASRWFTRGWTLQELIAPRRVEFFDQVWNPLGVKEEVVLPLSEITGISTFVLCDRNQLPRTSIAQRMAGASGRTTSRMEDEAYCLLGLFDVNIPLMYGEGKKAFMRLQEEIIQTRSWEDQDDSILAFKSMNGDILASSPGDFRQCHKVVRTELAGHGSLELS</sequence>
<organism evidence="2 4">
    <name type="scientific">Cercospora beticola</name>
    <name type="common">Sugarbeet leaf spot fungus</name>
    <dbReference type="NCBI Taxonomy" id="122368"/>
    <lineage>
        <taxon>Eukaryota</taxon>
        <taxon>Fungi</taxon>
        <taxon>Dikarya</taxon>
        <taxon>Ascomycota</taxon>
        <taxon>Pezizomycotina</taxon>
        <taxon>Dothideomycetes</taxon>
        <taxon>Dothideomycetidae</taxon>
        <taxon>Mycosphaerellales</taxon>
        <taxon>Mycosphaerellaceae</taxon>
        <taxon>Cercospora</taxon>
    </lineage>
</organism>
<evidence type="ECO:0000259" key="1">
    <source>
        <dbReference type="Pfam" id="PF06985"/>
    </source>
</evidence>
<accession>A0A2G5HM94</accession>
<gene>
    <name evidence="2" type="ORF">CB0940_03849</name>
    <name evidence="3" type="ORF">RHO25_005668</name>
</gene>
<evidence type="ECO:0000313" key="4">
    <source>
        <dbReference type="Proteomes" id="UP000230605"/>
    </source>
</evidence>
<dbReference type="EMBL" id="CP134187">
    <property type="protein sequence ID" value="WPB01048.1"/>
    <property type="molecule type" value="Genomic_DNA"/>
</dbReference>
<evidence type="ECO:0000313" key="5">
    <source>
        <dbReference type="Proteomes" id="UP001302367"/>
    </source>
</evidence>
<feature type="domain" description="Heterokaryon incompatibility" evidence="1">
    <location>
        <begin position="24"/>
        <end position="107"/>
    </location>
</feature>
<reference evidence="2 4" key="1">
    <citation type="submission" date="2015-10" db="EMBL/GenBank/DDBJ databases">
        <title>The cercosporin biosynthetic gene cluster was horizontally transferred to several fungal lineages and shown to be expanded in Cercospora beticola based on microsynteny with recipient genomes.</title>
        <authorList>
            <person name="De Jonge R."/>
            <person name="Ebert M.K."/>
            <person name="Suttle J.C."/>
            <person name="Jurick Ii W.M."/>
            <person name="Secor G.A."/>
            <person name="Thomma B.P."/>
            <person name="Van De Peer Y."/>
            <person name="Bolton M.D."/>
        </authorList>
    </citation>
    <scope>NUCLEOTIDE SEQUENCE [LARGE SCALE GENOMIC DNA]</scope>
    <source>
        <strain evidence="2 4">09-40</strain>
    </source>
</reference>
<dbReference type="Pfam" id="PF06985">
    <property type="entry name" value="HET"/>
    <property type="match status" value="1"/>
</dbReference>
<evidence type="ECO:0000313" key="3">
    <source>
        <dbReference type="EMBL" id="WPB01048.1"/>
    </source>
</evidence>
<dbReference type="PANTHER" id="PTHR10622">
    <property type="entry name" value="HET DOMAIN-CONTAINING PROTEIN"/>
    <property type="match status" value="1"/>
</dbReference>
<dbReference type="EMBL" id="LKMD01000105">
    <property type="protein sequence ID" value="PIA93671.1"/>
    <property type="molecule type" value="Genomic_DNA"/>
</dbReference>
<dbReference type="PANTHER" id="PTHR10622:SF10">
    <property type="entry name" value="HET DOMAIN-CONTAINING PROTEIN"/>
    <property type="match status" value="1"/>
</dbReference>
<keyword evidence="5" id="KW-1185">Reference proteome</keyword>
<dbReference type="InterPro" id="IPR010730">
    <property type="entry name" value="HET"/>
</dbReference>
<dbReference type="OrthoDB" id="20872at2759"/>
<name>A0A2G5HM94_CERBT</name>
<dbReference type="AlphaFoldDB" id="A0A2G5HM94"/>
<evidence type="ECO:0000313" key="2">
    <source>
        <dbReference type="EMBL" id="PIA93671.1"/>
    </source>
</evidence>